<reference evidence="1 2" key="1">
    <citation type="submission" date="2019-01" db="EMBL/GenBank/DDBJ databases">
        <title>Novel species of Nocardioides.</title>
        <authorList>
            <person name="Liu Q."/>
            <person name="Xin Y.-H."/>
        </authorList>
    </citation>
    <scope>NUCLEOTIDE SEQUENCE [LARGE SCALE GENOMIC DNA]</scope>
    <source>
        <strain evidence="1 2">CGMCC 4.6882</strain>
    </source>
</reference>
<accession>A0A4Q2RU97</accession>
<dbReference type="RefSeq" id="WP_129401901.1">
    <property type="nucleotide sequence ID" value="NZ_SDWT01000003.1"/>
</dbReference>
<keyword evidence="2" id="KW-1185">Reference proteome</keyword>
<comment type="caution">
    <text evidence="1">The sequence shown here is derived from an EMBL/GenBank/DDBJ whole genome shotgun (WGS) entry which is preliminary data.</text>
</comment>
<organism evidence="1 2">
    <name type="scientific">Nocardioides oleivorans</name>
    <dbReference type="NCBI Taxonomy" id="273676"/>
    <lineage>
        <taxon>Bacteria</taxon>
        <taxon>Bacillati</taxon>
        <taxon>Actinomycetota</taxon>
        <taxon>Actinomycetes</taxon>
        <taxon>Propionibacteriales</taxon>
        <taxon>Nocardioidaceae</taxon>
        <taxon>Nocardioides</taxon>
    </lineage>
</organism>
<dbReference type="OrthoDB" id="9912306at2"/>
<sequence length="109" mass="11545">MPVPAPGLPEVLDYLNSAGLPTSNEGAILTALDAETAAQLKAVKVPEDGYTADLVEALCRRVAHTLTIRPLALGLQVELSDTTGISTRVGGLDAEVRRLEAPYRRRPVA</sequence>
<gene>
    <name evidence="1" type="ORF">EUA93_18890</name>
</gene>
<protein>
    <submittedName>
        <fullName evidence="1">Uncharacterized protein</fullName>
    </submittedName>
</protein>
<evidence type="ECO:0000313" key="1">
    <source>
        <dbReference type="EMBL" id="RYB91003.1"/>
    </source>
</evidence>
<dbReference type="EMBL" id="SDWT01000003">
    <property type="protein sequence ID" value="RYB91003.1"/>
    <property type="molecule type" value="Genomic_DNA"/>
</dbReference>
<dbReference type="Proteomes" id="UP000294071">
    <property type="component" value="Unassembled WGS sequence"/>
</dbReference>
<evidence type="ECO:0000313" key="2">
    <source>
        <dbReference type="Proteomes" id="UP000294071"/>
    </source>
</evidence>
<dbReference type="AlphaFoldDB" id="A0A4Q2RU97"/>
<proteinExistence type="predicted"/>
<name>A0A4Q2RU97_9ACTN</name>